<comment type="caution">
    <text evidence="3">The sequence shown here is derived from an EMBL/GenBank/DDBJ whole genome shotgun (WGS) entry which is preliminary data.</text>
</comment>
<evidence type="ECO:0000313" key="3">
    <source>
        <dbReference type="EMBL" id="GAA4329695.1"/>
    </source>
</evidence>
<evidence type="ECO:0000313" key="4">
    <source>
        <dbReference type="Proteomes" id="UP001501671"/>
    </source>
</evidence>
<dbReference type="EMBL" id="BAABFO010000006">
    <property type="protein sequence ID" value="GAA4329695.1"/>
    <property type="molecule type" value="Genomic_DNA"/>
</dbReference>
<dbReference type="InterPro" id="IPR029033">
    <property type="entry name" value="His_PPase_superfam"/>
</dbReference>
<dbReference type="InterPro" id="IPR050275">
    <property type="entry name" value="PGM_Phosphatase"/>
</dbReference>
<dbReference type="PRINTS" id="PR00991">
    <property type="entry name" value="6PFRUCTKNASE"/>
</dbReference>
<dbReference type="SUPFAM" id="SSF53254">
    <property type="entry name" value="Phosphoglycerate mutase-like"/>
    <property type="match status" value="1"/>
</dbReference>
<dbReference type="InterPro" id="IPR003094">
    <property type="entry name" value="6Pfruct_kin"/>
</dbReference>
<dbReference type="InterPro" id="IPR001345">
    <property type="entry name" value="PG/BPGM_mutase_AS"/>
</dbReference>
<proteinExistence type="predicted"/>
<name>A0ABP8GTE4_9BURK</name>
<keyword evidence="2" id="KW-0413">Isomerase</keyword>
<dbReference type="CDD" id="cd07067">
    <property type="entry name" value="HP_PGM_like"/>
    <property type="match status" value="1"/>
</dbReference>
<keyword evidence="4" id="KW-1185">Reference proteome</keyword>
<evidence type="ECO:0000256" key="2">
    <source>
        <dbReference type="ARBA" id="ARBA00023235"/>
    </source>
</evidence>
<gene>
    <name evidence="3" type="ORF">GCM10023144_16800</name>
</gene>
<evidence type="ECO:0000256" key="1">
    <source>
        <dbReference type="ARBA" id="ARBA00023152"/>
    </source>
</evidence>
<dbReference type="PANTHER" id="PTHR48100:SF1">
    <property type="entry name" value="HISTIDINE PHOSPHATASE FAMILY PROTEIN-RELATED"/>
    <property type="match status" value="1"/>
</dbReference>
<protein>
    <submittedName>
        <fullName evidence="3">Histidine phosphatase family protein</fullName>
    </submittedName>
</protein>
<organism evidence="3 4">
    <name type="scientific">Pigmentiphaga soli</name>
    <dbReference type="NCBI Taxonomy" id="1007095"/>
    <lineage>
        <taxon>Bacteria</taxon>
        <taxon>Pseudomonadati</taxon>
        <taxon>Pseudomonadota</taxon>
        <taxon>Betaproteobacteria</taxon>
        <taxon>Burkholderiales</taxon>
        <taxon>Alcaligenaceae</taxon>
        <taxon>Pigmentiphaga</taxon>
    </lineage>
</organism>
<dbReference type="InterPro" id="IPR013078">
    <property type="entry name" value="His_Pase_superF_clade-1"/>
</dbReference>
<dbReference type="SMART" id="SM00855">
    <property type="entry name" value="PGAM"/>
    <property type="match status" value="1"/>
</dbReference>
<dbReference type="RefSeq" id="WP_345248252.1">
    <property type="nucleotide sequence ID" value="NZ_BAABFO010000006.1"/>
</dbReference>
<dbReference type="PANTHER" id="PTHR48100">
    <property type="entry name" value="BROAD-SPECIFICITY PHOSPHATASE YOR283W-RELATED"/>
    <property type="match status" value="1"/>
</dbReference>
<dbReference type="Gene3D" id="3.40.50.1240">
    <property type="entry name" value="Phosphoglycerate mutase-like"/>
    <property type="match status" value="1"/>
</dbReference>
<reference evidence="4" key="1">
    <citation type="journal article" date="2019" name="Int. J. Syst. Evol. Microbiol.">
        <title>The Global Catalogue of Microorganisms (GCM) 10K type strain sequencing project: providing services to taxonomists for standard genome sequencing and annotation.</title>
        <authorList>
            <consortium name="The Broad Institute Genomics Platform"/>
            <consortium name="The Broad Institute Genome Sequencing Center for Infectious Disease"/>
            <person name="Wu L."/>
            <person name="Ma J."/>
        </authorList>
    </citation>
    <scope>NUCLEOTIDE SEQUENCE [LARGE SCALE GENOMIC DNA]</scope>
    <source>
        <strain evidence="4">JCM 17666</strain>
    </source>
</reference>
<sequence length="205" mass="22533">MTELWLVRHGETDWNRQRRVQGMLNIGLNDVGRRQALMVAEHLAGVHGGEAAIDAIHSSDLDRAHDTARPTAERIGLPVTLDAGLRERCYGICQGLTFDELGERHPEVAAGVLQRQPDYEPDGGESPRRFQRRVVAALEAIAARRRGARVLVFTHSGVIDMAYRHAAGVPLEAPRPHALTNVSINRLAIGDGGWRILGWAETGHV</sequence>
<dbReference type="PROSITE" id="PS00175">
    <property type="entry name" value="PG_MUTASE"/>
    <property type="match status" value="1"/>
</dbReference>
<dbReference type="Pfam" id="PF00300">
    <property type="entry name" value="His_Phos_1"/>
    <property type="match status" value="1"/>
</dbReference>
<dbReference type="Proteomes" id="UP001501671">
    <property type="component" value="Unassembled WGS sequence"/>
</dbReference>
<accession>A0ABP8GTE4</accession>
<keyword evidence="1" id="KW-0324">Glycolysis</keyword>